<proteinExistence type="predicted"/>
<evidence type="ECO:0000259" key="4">
    <source>
        <dbReference type="PROSITE" id="PS51037"/>
    </source>
</evidence>
<protein>
    <recommendedName>
        <fullName evidence="4">YEATS domain-containing protein</fullName>
    </recommendedName>
</protein>
<dbReference type="InterPro" id="IPR055129">
    <property type="entry name" value="YEATS_dom"/>
</dbReference>
<dbReference type="GO" id="GO:0005634">
    <property type="term" value="C:nucleus"/>
    <property type="evidence" value="ECO:0007669"/>
    <property type="project" value="UniProtKB-SubCell"/>
</dbReference>
<dbReference type="STRING" id="686832.A0A0C2YH89"/>
<feature type="region of interest" description="Disordered" evidence="3">
    <location>
        <begin position="906"/>
        <end position="927"/>
    </location>
</feature>
<dbReference type="Proteomes" id="UP000053424">
    <property type="component" value="Unassembled WGS sequence"/>
</dbReference>
<organism evidence="5 6">
    <name type="scientific">Hebeloma cylindrosporum</name>
    <dbReference type="NCBI Taxonomy" id="76867"/>
    <lineage>
        <taxon>Eukaryota</taxon>
        <taxon>Fungi</taxon>
        <taxon>Dikarya</taxon>
        <taxon>Basidiomycota</taxon>
        <taxon>Agaricomycotina</taxon>
        <taxon>Agaricomycetes</taxon>
        <taxon>Agaricomycetidae</taxon>
        <taxon>Agaricales</taxon>
        <taxon>Agaricineae</taxon>
        <taxon>Hymenogastraceae</taxon>
        <taxon>Hebeloma</taxon>
    </lineage>
</organism>
<reference evidence="6" key="2">
    <citation type="submission" date="2015-01" db="EMBL/GenBank/DDBJ databases">
        <title>Evolutionary Origins and Diversification of the Mycorrhizal Mutualists.</title>
        <authorList>
            <consortium name="DOE Joint Genome Institute"/>
            <consortium name="Mycorrhizal Genomics Consortium"/>
            <person name="Kohler A."/>
            <person name="Kuo A."/>
            <person name="Nagy L.G."/>
            <person name="Floudas D."/>
            <person name="Copeland A."/>
            <person name="Barry K.W."/>
            <person name="Cichocki N."/>
            <person name="Veneault-Fourrey C."/>
            <person name="LaButti K."/>
            <person name="Lindquist E.A."/>
            <person name="Lipzen A."/>
            <person name="Lundell T."/>
            <person name="Morin E."/>
            <person name="Murat C."/>
            <person name="Riley R."/>
            <person name="Ohm R."/>
            <person name="Sun H."/>
            <person name="Tunlid A."/>
            <person name="Henrissat B."/>
            <person name="Grigoriev I.V."/>
            <person name="Hibbett D.S."/>
            <person name="Martin F."/>
        </authorList>
    </citation>
    <scope>NUCLEOTIDE SEQUENCE [LARGE SCALE GENOMIC DNA]</scope>
    <source>
        <strain evidence="6">h7</strain>
    </source>
</reference>
<dbReference type="HOGENOM" id="CLU_012846_0_0_1"/>
<accession>A0A0C2YH89</accession>
<comment type="subcellular location">
    <subcellularLocation>
        <location evidence="2">Nucleus</location>
    </subcellularLocation>
</comment>
<dbReference type="PROSITE" id="PS51037">
    <property type="entry name" value="YEATS"/>
    <property type="match status" value="1"/>
</dbReference>
<evidence type="ECO:0000313" key="6">
    <source>
        <dbReference type="Proteomes" id="UP000053424"/>
    </source>
</evidence>
<reference evidence="5 6" key="1">
    <citation type="submission" date="2014-04" db="EMBL/GenBank/DDBJ databases">
        <authorList>
            <consortium name="DOE Joint Genome Institute"/>
            <person name="Kuo A."/>
            <person name="Gay G."/>
            <person name="Dore J."/>
            <person name="Kohler A."/>
            <person name="Nagy L.G."/>
            <person name="Floudas D."/>
            <person name="Copeland A."/>
            <person name="Barry K.W."/>
            <person name="Cichocki N."/>
            <person name="Veneault-Fourrey C."/>
            <person name="LaButti K."/>
            <person name="Lindquist E.A."/>
            <person name="Lipzen A."/>
            <person name="Lundell T."/>
            <person name="Morin E."/>
            <person name="Murat C."/>
            <person name="Sun H."/>
            <person name="Tunlid A."/>
            <person name="Henrissat B."/>
            <person name="Grigoriev I.V."/>
            <person name="Hibbett D.S."/>
            <person name="Martin F."/>
            <person name="Nordberg H.P."/>
            <person name="Cantor M.N."/>
            <person name="Hua S.X."/>
        </authorList>
    </citation>
    <scope>NUCLEOTIDE SEQUENCE [LARGE SCALE GENOMIC DNA]</scope>
    <source>
        <strain evidence="6">h7</strain>
    </source>
</reference>
<name>A0A0C2YH89_HEBCY</name>
<feature type="region of interest" description="Disordered" evidence="3">
    <location>
        <begin position="842"/>
        <end position="865"/>
    </location>
</feature>
<keyword evidence="1 2" id="KW-0539">Nucleus</keyword>
<dbReference type="AlphaFoldDB" id="A0A0C2YH89"/>
<keyword evidence="6" id="KW-1185">Reference proteome</keyword>
<dbReference type="Pfam" id="PF22951">
    <property type="entry name" value="3HBD"/>
    <property type="match status" value="1"/>
</dbReference>
<feature type="domain" description="YEATS" evidence="4">
    <location>
        <begin position="350"/>
        <end position="506"/>
    </location>
</feature>
<evidence type="ECO:0000313" key="5">
    <source>
        <dbReference type="EMBL" id="KIM40462.1"/>
    </source>
</evidence>
<evidence type="ECO:0000256" key="2">
    <source>
        <dbReference type="PROSITE-ProRule" id="PRU00376"/>
    </source>
</evidence>
<dbReference type="OrthoDB" id="1741717at2759"/>
<sequence>MKPIKRRRLELSTSNLSEIISEELLSDVCNEVDLEIALKQQLSATLESRIEWGLLLQETIAKGNGNASGDTFRGVALDALSVVEGQSEYILTHGPAAPPSLNIHLPRPAPRKSLVSSIKPKPAFLYLRTNALINAEENDQNHLYLLKCPGCSRTSFTSLQGLLNHARLTHSLEWGTHDECIRACAVPDNDLDVGNGTEVALGPGGSLPGLRTIFQMAVGATQNRVKEDPHDANNKATILDNEASSKAGSHLIQTLGLHEDTPALASFLGKEAVRRQINVFDTNEEIDLENFNTSSHQIRPYKMSFASRNFKEDLGTETTQRIGVESVNHSDAASVEVPLSQIEMAVASNQSSRFHFIARIVITDRSIWIPPEQRPDEFKGYSHKWMISVESPSYAHDITSILNSLEVIPCDPSISIPLPPPTSNPPFVVVGRSNLSFLAKVVFSFTGTSSEQGCPDQKVAFEHWVELDPLETQSIVSGESQVLDVELDKNTVLKPPQLNTTPIGSKALWILDPLRSVKLEKKMKTEGNDQPSSDPDKASNAILTKLVKKYPMISEGNHAQGTSLPYTLVPSAEYFNSLRFGRRKAIEWGRSRAIRDAYNSTPQKTSQSALVPLTVGEVYSWLSTNGHLCKVNSEVDKGPQVKQELSEDGAKSSHLPTNKHAVTWCRICGLEISKHRTRNNLKLEDENPAKPISNVPNADTILTSDEACTIVPRALHITKLPRIDVRLPLSDIEPRIKDNRSERLALQYRPLVSAPDPFFLLSVHKLVDDLGLSSFRHLTVPAESRKDFPSYPIDQLGKHRLDIEKNLAPLGLLSLFTKEFIRVLVTRGLEVANRDNTIAASTIAPRSSSKKRNRSMQATESKPPRVLTPTHILSGILTRGRGRGPTQDSLDTVVLLCLSKLGIGVDSDSRRSCCQGEGATPLVKRED</sequence>
<dbReference type="InterPro" id="IPR038704">
    <property type="entry name" value="YEAST_sf"/>
</dbReference>
<dbReference type="Gene3D" id="2.60.40.1970">
    <property type="entry name" value="YEATS domain"/>
    <property type="match status" value="1"/>
</dbReference>
<dbReference type="EMBL" id="KN831782">
    <property type="protein sequence ID" value="KIM40462.1"/>
    <property type="molecule type" value="Genomic_DNA"/>
</dbReference>
<gene>
    <name evidence="5" type="ORF">M413DRAFT_161899</name>
</gene>
<dbReference type="InterPro" id="IPR055127">
    <property type="entry name" value="YEATS2_3HBD"/>
</dbReference>
<evidence type="ECO:0000256" key="1">
    <source>
        <dbReference type="ARBA" id="ARBA00023242"/>
    </source>
</evidence>
<evidence type="ECO:0000256" key="3">
    <source>
        <dbReference type="SAM" id="MobiDB-lite"/>
    </source>
</evidence>